<dbReference type="EMBL" id="OZ034821">
    <property type="protein sequence ID" value="CAL1408350.1"/>
    <property type="molecule type" value="Genomic_DNA"/>
</dbReference>
<reference evidence="3 4" key="1">
    <citation type="submission" date="2024-04" db="EMBL/GenBank/DDBJ databases">
        <authorList>
            <person name="Fracassetti M."/>
        </authorList>
    </citation>
    <scope>NUCLEOTIDE SEQUENCE [LARGE SCALE GENOMIC DNA]</scope>
</reference>
<feature type="compositionally biased region" description="Low complexity" evidence="1">
    <location>
        <begin position="159"/>
        <end position="177"/>
    </location>
</feature>
<feature type="compositionally biased region" description="Low complexity" evidence="1">
    <location>
        <begin position="132"/>
        <end position="151"/>
    </location>
</feature>
<sequence length="203" mass="21523">MRNRMISCSSLCGFLLITAALTSTLFLPSKTTLAARELADYYPSDDDDKDLSKGLVWGSHSTNSGSATGDSSASSTFQDPPPTSRMIDSQLNGPPSFSPSNFQNDSTTTTTTMASSGGGGYWGQRPPPPPQGYQYESYRSSSSSSSQSDSSHVFRNAETTQTSSTKTVTYGSGGVTRVTVVRNSNNEAPCGCEEEEGANNNYP</sequence>
<evidence type="ECO:0000256" key="2">
    <source>
        <dbReference type="SAM" id="SignalP"/>
    </source>
</evidence>
<evidence type="ECO:0000313" key="3">
    <source>
        <dbReference type="EMBL" id="CAL1408350.1"/>
    </source>
</evidence>
<feature type="region of interest" description="Disordered" evidence="1">
    <location>
        <begin position="62"/>
        <end position="177"/>
    </location>
</feature>
<name>A0AAV2GFW3_9ROSI</name>
<feature type="compositionally biased region" description="Low complexity" evidence="1">
    <location>
        <begin position="62"/>
        <end position="76"/>
    </location>
</feature>
<organism evidence="3 4">
    <name type="scientific">Linum trigynum</name>
    <dbReference type="NCBI Taxonomy" id="586398"/>
    <lineage>
        <taxon>Eukaryota</taxon>
        <taxon>Viridiplantae</taxon>
        <taxon>Streptophyta</taxon>
        <taxon>Embryophyta</taxon>
        <taxon>Tracheophyta</taxon>
        <taxon>Spermatophyta</taxon>
        <taxon>Magnoliopsida</taxon>
        <taxon>eudicotyledons</taxon>
        <taxon>Gunneridae</taxon>
        <taxon>Pentapetalae</taxon>
        <taxon>rosids</taxon>
        <taxon>fabids</taxon>
        <taxon>Malpighiales</taxon>
        <taxon>Linaceae</taxon>
        <taxon>Linum</taxon>
    </lineage>
</organism>
<evidence type="ECO:0000313" key="4">
    <source>
        <dbReference type="Proteomes" id="UP001497516"/>
    </source>
</evidence>
<dbReference type="AlphaFoldDB" id="A0AAV2GFW3"/>
<keyword evidence="2" id="KW-0732">Signal</keyword>
<feature type="signal peptide" evidence="2">
    <location>
        <begin position="1"/>
        <end position="22"/>
    </location>
</feature>
<protein>
    <submittedName>
        <fullName evidence="3">Uncharacterized protein</fullName>
    </submittedName>
</protein>
<keyword evidence="4" id="KW-1185">Reference proteome</keyword>
<proteinExistence type="predicted"/>
<dbReference type="Proteomes" id="UP001497516">
    <property type="component" value="Chromosome 8"/>
</dbReference>
<accession>A0AAV2GFW3</accession>
<feature type="compositionally biased region" description="Polar residues" evidence="1">
    <location>
        <begin position="86"/>
        <end position="106"/>
    </location>
</feature>
<gene>
    <name evidence="3" type="ORF">LTRI10_LOCUS47954</name>
</gene>
<evidence type="ECO:0000256" key="1">
    <source>
        <dbReference type="SAM" id="MobiDB-lite"/>
    </source>
</evidence>
<feature type="chain" id="PRO_5043527998" evidence="2">
    <location>
        <begin position="23"/>
        <end position="203"/>
    </location>
</feature>